<evidence type="ECO:0000313" key="1">
    <source>
        <dbReference type="EMBL" id="CAH2050834.1"/>
    </source>
</evidence>
<name>A0ABN8IA52_9NEOP</name>
<feature type="non-terminal residue" evidence="1">
    <location>
        <position position="91"/>
    </location>
</feature>
<proteinExistence type="predicted"/>
<accession>A0ABN8IA52</accession>
<organism evidence="1 2">
    <name type="scientific">Iphiclides podalirius</name>
    <name type="common">scarce swallowtail</name>
    <dbReference type="NCBI Taxonomy" id="110791"/>
    <lineage>
        <taxon>Eukaryota</taxon>
        <taxon>Metazoa</taxon>
        <taxon>Ecdysozoa</taxon>
        <taxon>Arthropoda</taxon>
        <taxon>Hexapoda</taxon>
        <taxon>Insecta</taxon>
        <taxon>Pterygota</taxon>
        <taxon>Neoptera</taxon>
        <taxon>Endopterygota</taxon>
        <taxon>Lepidoptera</taxon>
        <taxon>Glossata</taxon>
        <taxon>Ditrysia</taxon>
        <taxon>Papilionoidea</taxon>
        <taxon>Papilionidae</taxon>
        <taxon>Papilioninae</taxon>
        <taxon>Iphiclides</taxon>
    </lineage>
</organism>
<evidence type="ECO:0000313" key="2">
    <source>
        <dbReference type="Proteomes" id="UP000837857"/>
    </source>
</evidence>
<protein>
    <submittedName>
        <fullName evidence="1">Uncharacterized protein</fullName>
    </submittedName>
</protein>
<dbReference type="EMBL" id="OW152814">
    <property type="protein sequence ID" value="CAH2050834.1"/>
    <property type="molecule type" value="Genomic_DNA"/>
</dbReference>
<sequence>MYMQYTPPPHPARMNNSSRKNTNMNFFTCVTTHDRQMIAYARDDDEVSRLAYQVRHSWTRWWTTGWDLRVFETMVDSTIANFTKMIRFVSF</sequence>
<keyword evidence="2" id="KW-1185">Reference proteome</keyword>
<dbReference type="Proteomes" id="UP000837857">
    <property type="component" value="Chromosome 2"/>
</dbReference>
<reference evidence="1" key="1">
    <citation type="submission" date="2022-03" db="EMBL/GenBank/DDBJ databases">
        <authorList>
            <person name="Martin H S."/>
        </authorList>
    </citation>
    <scope>NUCLEOTIDE SEQUENCE</scope>
</reference>
<gene>
    <name evidence="1" type="ORF">IPOD504_LOCUS7708</name>
</gene>